<feature type="region of interest" description="Disordered" evidence="7">
    <location>
        <begin position="969"/>
        <end position="1005"/>
    </location>
</feature>
<keyword evidence="5" id="KW-0067">ATP-binding</keyword>
<dbReference type="GO" id="GO:0034727">
    <property type="term" value="P:piecemeal microautophagy of the nucleus"/>
    <property type="evidence" value="ECO:0007669"/>
    <property type="project" value="TreeGrafter"/>
</dbReference>
<dbReference type="InterPro" id="IPR000719">
    <property type="entry name" value="Prot_kinase_dom"/>
</dbReference>
<dbReference type="GO" id="GO:0042594">
    <property type="term" value="P:response to starvation"/>
    <property type="evidence" value="ECO:0007669"/>
    <property type="project" value="TreeGrafter"/>
</dbReference>
<feature type="compositionally biased region" description="Low complexity" evidence="7">
    <location>
        <begin position="581"/>
        <end position="596"/>
    </location>
</feature>
<feature type="region of interest" description="Disordered" evidence="7">
    <location>
        <begin position="898"/>
        <end position="930"/>
    </location>
</feature>
<feature type="compositionally biased region" description="Low complexity" evidence="7">
    <location>
        <begin position="978"/>
        <end position="1005"/>
    </location>
</feature>
<feature type="compositionally biased region" description="Low complexity" evidence="7">
    <location>
        <begin position="749"/>
        <end position="758"/>
    </location>
</feature>
<feature type="region of interest" description="Disordered" evidence="7">
    <location>
        <begin position="833"/>
        <end position="878"/>
    </location>
</feature>
<dbReference type="PROSITE" id="PS00108">
    <property type="entry name" value="PROTEIN_KINASE_ST"/>
    <property type="match status" value="1"/>
</dbReference>
<dbReference type="GO" id="GO:0004674">
    <property type="term" value="F:protein serine/threonine kinase activity"/>
    <property type="evidence" value="ECO:0007669"/>
    <property type="project" value="UniProtKB-EC"/>
</dbReference>
<dbReference type="GO" id="GO:0000045">
    <property type="term" value="P:autophagosome assembly"/>
    <property type="evidence" value="ECO:0007669"/>
    <property type="project" value="TreeGrafter"/>
</dbReference>
<dbReference type="GO" id="GO:0000422">
    <property type="term" value="P:autophagy of mitochondrion"/>
    <property type="evidence" value="ECO:0007669"/>
    <property type="project" value="TreeGrafter"/>
</dbReference>
<sequence length="1307" mass="140732">MNTNTANANTNARRPTTNITDVQTGIGIQIVGAGAGFSNTENNADTNTVVNVNTNNTNTGAGTLPLPPSTAGPVVGGFRVHEEIGRGSFATVYIGARDSTGNNDNDTDGKPSLRVAIKTVARDKLNRKLAENLESEIKILRDMHHPNIVALIDIVKGNVVPYVFNQKSQGVSKQASEFSLASPWGGINEAIIRHFLAQLASALETLRSLSLIHRDLKPQNLLLDPPPADAPSIEIKSPYLNAPPFIIPALPTLKLADFGFARALPQQSLASTLCGSPLYMAPEILRGDRYDAKVDLWSVGTILYEMITGRPPFKAQNHIDLLRKIDKGEGWIKFPGDDDGIANNSGGINSRSRNIAIGGNGIVSNSVSGRRPLVGVSGVVGVSGGQSLGAATPRFLNGLQPGGIGIGARPISEDLKDLARRLLRRNPVERMSFEEFFMHPAFNKNESDISTSSDSSLTSVSQSIINSDSAITSSVISQPVLTISAGQNELLQQAIPNHRASTQQSQIQSQEQLQQRQQQQRILQLQKGTNISNLIPNSSNEILLQLPSTKTSRAKNVENQSLMNPMLPNPLSTPFPTGTVSPLSKQQSQSQNSKPSMYHYIPGAISSTSSGLPISKIIPANTLHQNTPSPLPQLSPSIDMFEDLEPPFAGYDLDPVKIFGDLLLSKPPSAAQLPKKQISQTANVKQDSSNQEKKSLPASVVDNEDISSSISSLGSLELSEEDEDVGTIPAHTVNESNNRRPLKQKQRQDQQNQQSQNNMPVSKGNLTDINPQNVKTNDVFSTQNEQGSSGTSSSGKALKNSFDDFVVIDSDSRPTEVNWITPLETGLTEALMDQPQRPVSTSPHLTNQQFQLQQQENSQQQQQHHLQQQQQKHQKHRQQLFGPFSKRSSNASLNSAIGATAASPPASPFSKKPDSLRGSRSFDKIGGPSPVIGSIGSGAGIGFHDYGTRVFGSLRDSAHNFLDAMGAGGSQTSVSRMSQNQNLAVHQQQQQQQQNASSTSSSPVSGNNAAQLWTVELADEANLLTILNLSTLRGHALHTFADECHRDVILLQKRLSHVPEEYRNENHAIETSVIISSGRIDPVQAEEALSLYLAALKLYQLGLEAARALWSREQSRLAKLASTATSSSVGSGTGIGNSQHSDTTSIVAVDLKSLNASVQWMKDKFDDCLERAHEMRGVIVDGGVTNNGGGGGDDDVGFGARPVDRMIYERSLEVCRAAAHAEASGLYTSAEIGYTHAVHLLEAILYAPPPATIFQGSQIVGNSAAGSVYMDGSMEFTMSDNDRVVVERFLVSIGKRMSRVKESVDSN</sequence>
<dbReference type="GO" id="GO:0010506">
    <property type="term" value="P:regulation of autophagy"/>
    <property type="evidence" value="ECO:0007669"/>
    <property type="project" value="InterPro"/>
</dbReference>
<reference evidence="9" key="1">
    <citation type="submission" date="2020-05" db="EMBL/GenBank/DDBJ databases">
        <title>Phylogenomic resolution of chytrid fungi.</title>
        <authorList>
            <person name="Stajich J.E."/>
            <person name="Amses K."/>
            <person name="Simmons R."/>
            <person name="Seto K."/>
            <person name="Myers J."/>
            <person name="Bonds A."/>
            <person name="Quandt C.A."/>
            <person name="Barry K."/>
            <person name="Liu P."/>
            <person name="Grigoriev I."/>
            <person name="Longcore J.E."/>
            <person name="James T.Y."/>
        </authorList>
    </citation>
    <scope>NUCLEOTIDE SEQUENCE</scope>
    <source>
        <strain evidence="9">JEL0513</strain>
    </source>
</reference>
<feature type="region of interest" description="Disordered" evidence="7">
    <location>
        <begin position="562"/>
        <end position="602"/>
    </location>
</feature>
<keyword evidence="3" id="KW-0547">Nucleotide-binding</keyword>
<feature type="region of interest" description="Disordered" evidence="7">
    <location>
        <begin position="730"/>
        <end position="774"/>
    </location>
</feature>
<name>A0AAD5T7R3_9FUNG</name>
<dbReference type="Proteomes" id="UP001211907">
    <property type="component" value="Unassembled WGS sequence"/>
</dbReference>
<dbReference type="InterPro" id="IPR048941">
    <property type="entry name" value="ATG1-like_MIT2"/>
</dbReference>
<feature type="compositionally biased region" description="Basic and acidic residues" evidence="7">
    <location>
        <begin position="911"/>
        <end position="923"/>
    </location>
</feature>
<evidence type="ECO:0000256" key="1">
    <source>
        <dbReference type="ARBA" id="ARBA00012513"/>
    </source>
</evidence>
<proteinExistence type="predicted"/>
<dbReference type="InterPro" id="IPR022708">
    <property type="entry name" value="Atg1-like_tMIT"/>
</dbReference>
<gene>
    <name evidence="9" type="primary">ATG1</name>
    <name evidence="9" type="ORF">HK100_003007</name>
</gene>
<comment type="caution">
    <text evidence="9">The sequence shown here is derived from an EMBL/GenBank/DDBJ whole genome shotgun (WGS) entry which is preliminary data.</text>
</comment>
<dbReference type="InterPro" id="IPR008271">
    <property type="entry name" value="Ser/Thr_kinase_AS"/>
</dbReference>
<keyword evidence="2" id="KW-0808">Transferase</keyword>
<dbReference type="GO" id="GO:0005776">
    <property type="term" value="C:autophagosome"/>
    <property type="evidence" value="ECO:0007669"/>
    <property type="project" value="TreeGrafter"/>
</dbReference>
<dbReference type="Pfam" id="PF12063">
    <property type="entry name" value="ATG1-like_MIT1"/>
    <property type="match status" value="1"/>
</dbReference>
<dbReference type="GO" id="GO:0061709">
    <property type="term" value="P:reticulophagy"/>
    <property type="evidence" value="ECO:0007669"/>
    <property type="project" value="TreeGrafter"/>
</dbReference>
<accession>A0AAD5T7R3</accession>
<feature type="region of interest" description="Disordered" evidence="7">
    <location>
        <begin position="671"/>
        <end position="703"/>
    </location>
</feature>
<dbReference type="InterPro" id="IPR011009">
    <property type="entry name" value="Kinase-like_dom_sf"/>
</dbReference>
<dbReference type="Gene3D" id="1.10.510.10">
    <property type="entry name" value="Transferase(Phosphotransferase) domain 1"/>
    <property type="match status" value="1"/>
</dbReference>
<dbReference type="PANTHER" id="PTHR24348:SF22">
    <property type="entry name" value="NON-SPECIFIC SERINE_THREONINE PROTEIN KINASE"/>
    <property type="match status" value="1"/>
</dbReference>
<dbReference type="EMBL" id="JADGJH010000172">
    <property type="protein sequence ID" value="KAJ3135192.1"/>
    <property type="molecule type" value="Genomic_DNA"/>
</dbReference>
<keyword evidence="10" id="KW-1185">Reference proteome</keyword>
<evidence type="ECO:0000256" key="2">
    <source>
        <dbReference type="ARBA" id="ARBA00022679"/>
    </source>
</evidence>
<feature type="compositionally biased region" description="Polar residues" evidence="7">
    <location>
        <begin position="837"/>
        <end position="847"/>
    </location>
</feature>
<dbReference type="SMART" id="SM00220">
    <property type="entry name" value="S_TKc"/>
    <property type="match status" value="1"/>
</dbReference>
<dbReference type="Gene3D" id="3.30.200.20">
    <property type="entry name" value="Phosphorylase Kinase, domain 1"/>
    <property type="match status" value="1"/>
</dbReference>
<evidence type="ECO:0000259" key="8">
    <source>
        <dbReference type="PROSITE" id="PS50011"/>
    </source>
</evidence>
<evidence type="ECO:0000313" key="10">
    <source>
        <dbReference type="Proteomes" id="UP001211907"/>
    </source>
</evidence>
<evidence type="ECO:0000256" key="4">
    <source>
        <dbReference type="ARBA" id="ARBA00022777"/>
    </source>
</evidence>
<dbReference type="GO" id="GO:0005829">
    <property type="term" value="C:cytosol"/>
    <property type="evidence" value="ECO:0007669"/>
    <property type="project" value="TreeGrafter"/>
</dbReference>
<evidence type="ECO:0000256" key="3">
    <source>
        <dbReference type="ARBA" id="ARBA00022741"/>
    </source>
</evidence>
<feature type="compositionally biased region" description="Polar residues" evidence="7">
    <location>
        <begin position="764"/>
        <end position="774"/>
    </location>
</feature>
<dbReference type="GO" id="GO:0005524">
    <property type="term" value="F:ATP binding"/>
    <property type="evidence" value="ECO:0007669"/>
    <property type="project" value="UniProtKB-KW"/>
</dbReference>
<dbReference type="Pfam" id="PF21127">
    <property type="entry name" value="ATG1-like_MIT2"/>
    <property type="match status" value="1"/>
</dbReference>
<dbReference type="GO" id="GO:0034045">
    <property type="term" value="C:phagophore assembly site membrane"/>
    <property type="evidence" value="ECO:0007669"/>
    <property type="project" value="TreeGrafter"/>
</dbReference>
<feature type="domain" description="Protein kinase" evidence="8">
    <location>
        <begin position="78"/>
        <end position="442"/>
    </location>
</feature>
<evidence type="ECO:0000256" key="7">
    <source>
        <dbReference type="SAM" id="MobiDB-lite"/>
    </source>
</evidence>
<dbReference type="InterPro" id="IPR045269">
    <property type="entry name" value="Atg1-like"/>
</dbReference>
<organism evidence="9 10">
    <name type="scientific">Physocladia obscura</name>
    <dbReference type="NCBI Taxonomy" id="109957"/>
    <lineage>
        <taxon>Eukaryota</taxon>
        <taxon>Fungi</taxon>
        <taxon>Fungi incertae sedis</taxon>
        <taxon>Chytridiomycota</taxon>
        <taxon>Chytridiomycota incertae sedis</taxon>
        <taxon>Chytridiomycetes</taxon>
        <taxon>Chytridiales</taxon>
        <taxon>Chytriomycetaceae</taxon>
        <taxon>Physocladia</taxon>
    </lineage>
</organism>
<evidence type="ECO:0000256" key="5">
    <source>
        <dbReference type="ARBA" id="ARBA00022840"/>
    </source>
</evidence>
<dbReference type="SUPFAM" id="SSF56112">
    <property type="entry name" value="Protein kinase-like (PK-like)"/>
    <property type="match status" value="1"/>
</dbReference>
<keyword evidence="4 9" id="KW-0418">Kinase</keyword>
<dbReference type="EC" id="2.7.11.1" evidence="1"/>
<protein>
    <recommendedName>
        <fullName evidence="1">non-specific serine/threonine protein kinase</fullName>
        <ecNumber evidence="1">2.7.11.1</ecNumber>
    </recommendedName>
    <alternativeName>
        <fullName evidence="6">Autophagy-related protein 1</fullName>
    </alternativeName>
</protein>
<dbReference type="PANTHER" id="PTHR24348">
    <property type="entry name" value="SERINE/THREONINE-PROTEIN KINASE UNC-51-RELATED"/>
    <property type="match status" value="1"/>
</dbReference>
<feature type="compositionally biased region" description="Low complexity" evidence="7">
    <location>
        <begin position="898"/>
        <end position="910"/>
    </location>
</feature>
<dbReference type="PROSITE" id="PS50011">
    <property type="entry name" value="PROTEIN_KINASE_DOM"/>
    <property type="match status" value="1"/>
</dbReference>
<evidence type="ECO:0000313" key="9">
    <source>
        <dbReference type="EMBL" id="KAJ3135192.1"/>
    </source>
</evidence>
<dbReference type="Pfam" id="PF00069">
    <property type="entry name" value="Pkinase"/>
    <property type="match status" value="1"/>
</dbReference>
<evidence type="ECO:0000256" key="6">
    <source>
        <dbReference type="ARBA" id="ARBA00030237"/>
    </source>
</evidence>
<feature type="compositionally biased region" description="Low complexity" evidence="7">
    <location>
        <begin position="848"/>
        <end position="871"/>
    </location>
</feature>
<feature type="compositionally biased region" description="Polar residues" evidence="7">
    <location>
        <begin position="677"/>
        <end position="689"/>
    </location>
</feature>